<keyword evidence="2" id="KW-1185">Reference proteome</keyword>
<dbReference type="VEuPathDB" id="HostDB:ENSMMUG00000065144"/>
<dbReference type="AlphaFoldDB" id="A0A5F8AHI5"/>
<evidence type="ECO:0000313" key="2">
    <source>
        <dbReference type="Proteomes" id="UP000006718"/>
    </source>
</evidence>
<dbReference type="PANTHER" id="PTHR46254:SF6">
    <property type="entry name" value="HIGH MOBILITY GROUP AT-HOOK 2"/>
    <property type="match status" value="1"/>
</dbReference>
<organism evidence="1 2">
    <name type="scientific">Macaca mulatta</name>
    <name type="common">Rhesus macaque</name>
    <dbReference type="NCBI Taxonomy" id="9544"/>
    <lineage>
        <taxon>Eukaryota</taxon>
        <taxon>Metazoa</taxon>
        <taxon>Chordata</taxon>
        <taxon>Craniata</taxon>
        <taxon>Vertebrata</taxon>
        <taxon>Euteleostomi</taxon>
        <taxon>Mammalia</taxon>
        <taxon>Eutheria</taxon>
        <taxon>Euarchontoglires</taxon>
        <taxon>Primates</taxon>
        <taxon>Haplorrhini</taxon>
        <taxon>Catarrhini</taxon>
        <taxon>Cercopithecidae</taxon>
        <taxon>Cercopithecinae</taxon>
        <taxon>Macaca</taxon>
    </lineage>
</organism>
<proteinExistence type="predicted"/>
<sequence>MDIDRLEKKIEDLSKTETEHQMQLHTYENTLLNKDTSLQKVGIVPYHKGPWNWLALSKSDYFLFLTESCSAAQSGVQWRDLSSLQPPPPRFKRFSCLSLLSSWDYRCFATMPANFCIFSRDGVSPCWLDWS</sequence>
<evidence type="ECO:0000313" key="1">
    <source>
        <dbReference type="Ensembl" id="ENSMMUP00000076417.1"/>
    </source>
</evidence>
<dbReference type="Proteomes" id="UP000006718">
    <property type="component" value="Chromosome 11"/>
</dbReference>
<dbReference type="InParanoid" id="A0A5F8AHI5"/>
<name>A0A5F8AHI5_MACMU</name>
<accession>A0A5F8AHI5</accession>
<dbReference type="Ensembl" id="ENSMMUT00000101594.1">
    <property type="protein sequence ID" value="ENSMMUP00000076417.1"/>
    <property type="gene ID" value="ENSMMUG00000065144.1"/>
</dbReference>
<reference evidence="1" key="2">
    <citation type="submission" date="2019-01" db="EMBL/GenBank/DDBJ databases">
        <authorList>
            <person name="Graves T."/>
            <person name="Eichler E.E."/>
            <person name="Wilson R.K."/>
        </authorList>
    </citation>
    <scope>NUCLEOTIDE SEQUENCE [LARGE SCALE GENOMIC DNA]</scope>
    <source>
        <strain evidence="1">17573</strain>
    </source>
</reference>
<reference evidence="1" key="3">
    <citation type="submission" date="2025-08" db="UniProtKB">
        <authorList>
            <consortium name="Ensembl"/>
        </authorList>
    </citation>
    <scope>IDENTIFICATION</scope>
    <source>
        <strain evidence="1">17573</strain>
    </source>
</reference>
<reference evidence="2" key="1">
    <citation type="journal article" date="2007" name="Science">
        <title>Evolutionary and biomedical insights from the rhesus macaque genome.</title>
        <authorList>
            <person name="Gibbs R.A."/>
            <person name="Rogers J."/>
            <person name="Katze M.G."/>
            <person name="Bumgarner R."/>
            <person name="Weinstock G.M."/>
            <person name="Mardis E.R."/>
            <person name="Remington K.A."/>
            <person name="Strausberg R.L."/>
            <person name="Venter J.C."/>
            <person name="Wilson R.K."/>
            <person name="Batzer M.A."/>
            <person name="Bustamante C.D."/>
            <person name="Eichler E.E."/>
            <person name="Hahn M.W."/>
            <person name="Hardison R.C."/>
            <person name="Makova K.D."/>
            <person name="Miller W."/>
            <person name="Milosavljevic A."/>
            <person name="Palermo R.E."/>
            <person name="Siepel A."/>
            <person name="Sikela J.M."/>
            <person name="Attaway T."/>
            <person name="Bell S."/>
            <person name="Bernard K.E."/>
            <person name="Buhay C.J."/>
            <person name="Chandrabose M.N."/>
            <person name="Dao M."/>
            <person name="Davis C."/>
            <person name="Delehaunty K.D."/>
            <person name="Ding Y."/>
            <person name="Dinh H.H."/>
            <person name="Dugan-Rocha S."/>
            <person name="Fulton L.A."/>
            <person name="Gabisi R.A."/>
            <person name="Garner T.T."/>
            <person name="Godfrey J."/>
            <person name="Hawes A.C."/>
            <person name="Hernandez J."/>
            <person name="Hines S."/>
            <person name="Holder M."/>
            <person name="Hume J."/>
            <person name="Jhangiani S.N."/>
            <person name="Joshi V."/>
            <person name="Khan Z.M."/>
            <person name="Kirkness E.F."/>
            <person name="Cree A."/>
            <person name="Fowler R.G."/>
            <person name="Lee S."/>
            <person name="Lewis L.R."/>
            <person name="Li Z."/>
            <person name="Liu Y.-S."/>
            <person name="Moore S.M."/>
            <person name="Muzny D."/>
            <person name="Nazareth L.V."/>
            <person name="Ngo D.N."/>
            <person name="Okwuonu G.O."/>
            <person name="Pai G."/>
            <person name="Parker D."/>
            <person name="Paul H.A."/>
            <person name="Pfannkoch C."/>
            <person name="Pohl C.S."/>
            <person name="Rogers Y.-H.C."/>
            <person name="Ruiz S.J."/>
            <person name="Sabo A."/>
            <person name="Santibanez J."/>
            <person name="Schneider B.W."/>
            <person name="Smith S.M."/>
            <person name="Sodergren E."/>
            <person name="Svatek A.F."/>
            <person name="Utterback T.R."/>
            <person name="Vattathil S."/>
            <person name="Warren W."/>
            <person name="White C.S."/>
            <person name="Chinwalla A.T."/>
            <person name="Feng Y."/>
            <person name="Halpern A.L."/>
            <person name="Hillier L.W."/>
            <person name="Huang X."/>
            <person name="Minx P."/>
            <person name="Nelson J.O."/>
            <person name="Pepin K.H."/>
            <person name="Qin X."/>
            <person name="Sutton G.G."/>
            <person name="Venter E."/>
            <person name="Walenz B.P."/>
            <person name="Wallis J.W."/>
            <person name="Worley K.C."/>
            <person name="Yang S.-P."/>
            <person name="Jones S.M."/>
            <person name="Marra M.A."/>
            <person name="Rocchi M."/>
            <person name="Schein J.E."/>
            <person name="Baertsch R."/>
            <person name="Clarke L."/>
            <person name="Csuros M."/>
            <person name="Glasscock J."/>
            <person name="Harris R.A."/>
            <person name="Havlak P."/>
            <person name="Jackson A.R."/>
            <person name="Jiang H."/>
            <person name="Liu Y."/>
            <person name="Messina D.N."/>
            <person name="Shen Y."/>
            <person name="Song H.X.-Z."/>
            <person name="Wylie T."/>
            <person name="Zhang L."/>
            <person name="Birney E."/>
            <person name="Han K."/>
            <person name="Konkel M.K."/>
            <person name="Lee J."/>
            <person name="Smit A.F.A."/>
            <person name="Ullmer B."/>
            <person name="Wang H."/>
            <person name="Xing J."/>
            <person name="Burhans R."/>
            <person name="Cheng Z."/>
            <person name="Karro J.E."/>
            <person name="Ma J."/>
            <person name="Raney B."/>
            <person name="She X."/>
            <person name="Cox M.J."/>
            <person name="Demuth J.P."/>
            <person name="Dumas L.J."/>
            <person name="Han S.-G."/>
            <person name="Hopkins J."/>
            <person name="Karimpour-Fard A."/>
            <person name="Kim Y.H."/>
            <person name="Pollack J.R."/>
            <person name="Vinar T."/>
            <person name="Addo-Quaye C."/>
            <person name="Degenhardt J."/>
            <person name="Denby A."/>
            <person name="Hubisz M.J."/>
            <person name="Indap A."/>
            <person name="Kosiol C."/>
            <person name="Lahn B.T."/>
            <person name="Lawson H.A."/>
            <person name="Marklein A."/>
            <person name="Nielsen R."/>
            <person name="Vallender E.J."/>
            <person name="Clark A.G."/>
            <person name="Ferguson B."/>
            <person name="Hernandez R.D."/>
            <person name="Hirani K."/>
            <person name="Kehrer-Sawatzki H."/>
            <person name="Kolb J."/>
            <person name="Patil S."/>
            <person name="Pu L.-L."/>
            <person name="Ren Y."/>
            <person name="Smith D.G."/>
            <person name="Wheeler D.A."/>
            <person name="Schenck I."/>
            <person name="Ball E.V."/>
            <person name="Chen R."/>
            <person name="Cooper D.N."/>
            <person name="Giardine B."/>
            <person name="Hsu F."/>
            <person name="Kent W.J."/>
            <person name="Lesk A."/>
            <person name="Nelson D.L."/>
            <person name="O'brien W.E."/>
            <person name="Pruefer K."/>
            <person name="Stenson P.D."/>
            <person name="Wallace J.C."/>
            <person name="Ke H."/>
            <person name="Liu X.-M."/>
            <person name="Wang P."/>
            <person name="Xiang A.P."/>
            <person name="Yang F."/>
            <person name="Barber G.P."/>
            <person name="Haussler D."/>
            <person name="Karolchik D."/>
            <person name="Kern A.D."/>
            <person name="Kuhn R.M."/>
            <person name="Smith K.E."/>
            <person name="Zwieg A.S."/>
        </authorList>
    </citation>
    <scope>NUCLEOTIDE SEQUENCE [LARGE SCALE GENOMIC DNA]</scope>
    <source>
        <strain evidence="2">17573</strain>
    </source>
</reference>
<reference evidence="1" key="4">
    <citation type="submission" date="2025-09" db="UniProtKB">
        <authorList>
            <consortium name="Ensembl"/>
        </authorList>
    </citation>
    <scope>IDENTIFICATION</scope>
    <source>
        <strain evidence="1">17573</strain>
    </source>
</reference>
<protein>
    <submittedName>
        <fullName evidence="1">Uncharacterized protein</fullName>
    </submittedName>
</protein>
<dbReference type="GeneTree" id="ENSGT00940000161627"/>
<dbReference type="PANTHER" id="PTHR46254">
    <property type="entry name" value="PROTEIN GVQW1-RELATED"/>
    <property type="match status" value="1"/>
</dbReference>